<dbReference type="GO" id="GO:0005737">
    <property type="term" value="C:cytoplasm"/>
    <property type="evidence" value="ECO:0007669"/>
    <property type="project" value="TreeGrafter"/>
</dbReference>
<evidence type="ECO:0000313" key="3">
    <source>
        <dbReference type="Proteomes" id="UP000054977"/>
    </source>
</evidence>
<dbReference type="EMBL" id="FCNW02000058">
    <property type="protein sequence ID" value="SAL63691.1"/>
    <property type="molecule type" value="Genomic_DNA"/>
</dbReference>
<accession>A0A158J5T7</accession>
<dbReference type="InterPro" id="IPR037035">
    <property type="entry name" value="GK-like_C_sf"/>
</dbReference>
<proteinExistence type="predicted"/>
<evidence type="ECO:0000313" key="2">
    <source>
        <dbReference type="EMBL" id="SAL63691.1"/>
    </source>
</evidence>
<comment type="caution">
    <text evidence="2">The sequence shown here is derived from an EMBL/GenBank/DDBJ whole genome shotgun (WGS) entry which is preliminary data.</text>
</comment>
<dbReference type="Proteomes" id="UP000054977">
    <property type="component" value="Unassembled WGS sequence"/>
</dbReference>
<dbReference type="SUPFAM" id="SSF82544">
    <property type="entry name" value="GckA/TtuD-like"/>
    <property type="match status" value="1"/>
</dbReference>
<dbReference type="GO" id="GO:0016618">
    <property type="term" value="F:hydroxypyruvate reductase [NAD(P)H] activity"/>
    <property type="evidence" value="ECO:0007669"/>
    <property type="project" value="UniProtKB-EC"/>
</dbReference>
<keyword evidence="3" id="KW-1185">Reference proteome</keyword>
<gene>
    <name evidence="2" type="primary">ttuD</name>
    <name evidence="2" type="ORF">AWB65_05925</name>
</gene>
<sequence length="87" mass="8941">MAGIAKQVRKRGQPFEAPCMLLSGGETTVTIRGDGRGGRNVEFLLALGVALNGEPGVFAIAGDTDGVDGQEEIAGAVLMPDSLSRAR</sequence>
<name>A0A158J5T7_9BURK</name>
<evidence type="ECO:0000259" key="1">
    <source>
        <dbReference type="Pfam" id="PF05161"/>
    </source>
</evidence>
<dbReference type="STRING" id="326474.AWB65_05925"/>
<organism evidence="2 3">
    <name type="scientific">Caballeronia humi</name>
    <dbReference type="NCBI Taxonomy" id="326474"/>
    <lineage>
        <taxon>Bacteria</taxon>
        <taxon>Pseudomonadati</taxon>
        <taxon>Pseudomonadota</taxon>
        <taxon>Betaproteobacteria</taxon>
        <taxon>Burkholderiales</taxon>
        <taxon>Burkholderiaceae</taxon>
        <taxon>Caballeronia</taxon>
    </lineage>
</organism>
<dbReference type="Gene3D" id="3.40.1480.10">
    <property type="entry name" value="MOFRL domain"/>
    <property type="match status" value="1"/>
</dbReference>
<dbReference type="InterPro" id="IPR007835">
    <property type="entry name" value="MOFRL"/>
</dbReference>
<dbReference type="Pfam" id="PF05161">
    <property type="entry name" value="MOFRL"/>
    <property type="match status" value="1"/>
</dbReference>
<dbReference type="PANTHER" id="PTHR12227">
    <property type="entry name" value="GLYCERATE KINASE"/>
    <property type="match status" value="1"/>
</dbReference>
<dbReference type="GO" id="GO:0008887">
    <property type="term" value="F:glycerate kinase activity"/>
    <property type="evidence" value="ECO:0007669"/>
    <property type="project" value="InterPro"/>
</dbReference>
<keyword evidence="2" id="KW-0560">Oxidoreductase</keyword>
<dbReference type="EC" id="1.1.1.81" evidence="2"/>
<protein>
    <submittedName>
        <fullName evidence="2">Hydroxypyruvate reductase</fullName>
        <ecNumber evidence="2">1.1.1.81</ecNumber>
    </submittedName>
</protein>
<reference evidence="2" key="1">
    <citation type="submission" date="2016-01" db="EMBL/GenBank/DDBJ databases">
        <authorList>
            <person name="Peeters C."/>
        </authorList>
    </citation>
    <scope>NUCLEOTIDE SEQUENCE [LARGE SCALE GENOMIC DNA]</scope>
    <source>
        <strain evidence="2">LMG 22934</strain>
    </source>
</reference>
<dbReference type="AlphaFoldDB" id="A0A158J5T7"/>
<feature type="domain" description="MOFRL" evidence="1">
    <location>
        <begin position="19"/>
        <end position="86"/>
    </location>
</feature>
<dbReference type="InterPro" id="IPR039760">
    <property type="entry name" value="MOFRL_protein"/>
</dbReference>
<dbReference type="PANTHER" id="PTHR12227:SF0">
    <property type="entry name" value="GLYCERATE KINASE"/>
    <property type="match status" value="1"/>
</dbReference>